<dbReference type="PANTHER" id="PTHR42941">
    <property type="entry name" value="SLL1037 PROTEIN"/>
    <property type="match status" value="1"/>
</dbReference>
<keyword evidence="2" id="KW-0812">Transmembrane</keyword>
<feature type="region of interest" description="Disordered" evidence="1">
    <location>
        <begin position="359"/>
        <end position="395"/>
    </location>
</feature>
<evidence type="ECO:0000313" key="3">
    <source>
        <dbReference type="EMBL" id="ACI99715.1"/>
    </source>
</evidence>
<dbReference type="RefSeq" id="WP_012567500.1">
    <property type="nucleotide sequence ID" value="NC_011420.2"/>
</dbReference>
<dbReference type="Gene3D" id="3.40.190.10">
    <property type="entry name" value="Periplasmic binding protein-like II"/>
    <property type="match status" value="2"/>
</dbReference>
<dbReference type="CDD" id="cd13520">
    <property type="entry name" value="PBP2_TAXI_TRAP"/>
    <property type="match status" value="1"/>
</dbReference>
<evidence type="ECO:0000313" key="4">
    <source>
        <dbReference type="Proteomes" id="UP000001591"/>
    </source>
</evidence>
<keyword evidence="3" id="KW-0675">Receptor</keyword>
<reference evidence="3 4" key="1">
    <citation type="journal article" date="2010" name="BMC Genomics">
        <title>Metabolic flexibility revealed in the genome of the cyst-forming alpha-1 proteobacterium Rhodospirillum centenum.</title>
        <authorList>
            <person name="Lu Y.K."/>
            <person name="Marden J."/>
            <person name="Han M."/>
            <person name="Swingley W.D."/>
            <person name="Mastrian S.D."/>
            <person name="Chowdhury S.R."/>
            <person name="Hao J."/>
            <person name="Helmy T."/>
            <person name="Kim S."/>
            <person name="Kurdoglu A.A."/>
            <person name="Matthies H.J."/>
            <person name="Rollo D."/>
            <person name="Stothard P."/>
            <person name="Blankenship R.E."/>
            <person name="Bauer C.E."/>
            <person name="Touchman J.W."/>
        </authorList>
    </citation>
    <scope>NUCLEOTIDE SEQUENCE [LARGE SCALE GENOMIC DNA]</scope>
    <source>
        <strain evidence="4">ATCC 51521 / SW</strain>
    </source>
</reference>
<dbReference type="STRING" id="414684.RC1_2328"/>
<keyword evidence="4" id="KW-1185">Reference proteome</keyword>
<protein>
    <submittedName>
        <fullName evidence="3">TRAP transporter solute receptor, TAXI family protein</fullName>
    </submittedName>
</protein>
<sequence length="395" mass="40738">MPAVTQSPVLIGRRALLRSGIGLSGVGLAVACLPFPLRAQTANAPGLRFFQIGTGTTGGTYFLIGGILANAISNPPGSLPCERGGSCGVPGLIVVAQSTSGAVENVEGIREGRLESGLVQADIAYAAFRGEGAFEGRKPLTELRSIANLYTETIHLVVRADSGIRTVADLKGKRLVLGEKGSGTLVTARILLAAYGLSEKSVTPLYLSPGAASDRIASGEADGFFIVGGFPLPAVADLAGRVAIGLLSFDETHLSRIARRLPFYTGAVIEDGAYAGVPPTPTLGVGAQWLVHNRISEELVYGITRALWNERTRDLLLTGHPRGSSIRLETALKGLAVPLHPGAERFYREVGMAGDSAAIVPGTAGRDAGSAGASPVPRTKPAAPPAPAGRSGTPR</sequence>
<evidence type="ECO:0000256" key="2">
    <source>
        <dbReference type="SAM" id="Phobius"/>
    </source>
</evidence>
<keyword evidence="2" id="KW-0472">Membrane</keyword>
<dbReference type="SUPFAM" id="SSF53850">
    <property type="entry name" value="Periplasmic binding protein-like II"/>
    <property type="match status" value="1"/>
</dbReference>
<evidence type="ECO:0000256" key="1">
    <source>
        <dbReference type="SAM" id="MobiDB-lite"/>
    </source>
</evidence>
<dbReference type="HOGENOM" id="CLU_033215_1_0_5"/>
<organism evidence="3 4">
    <name type="scientific">Rhodospirillum centenum (strain ATCC 51521 / SW)</name>
    <dbReference type="NCBI Taxonomy" id="414684"/>
    <lineage>
        <taxon>Bacteria</taxon>
        <taxon>Pseudomonadati</taxon>
        <taxon>Pseudomonadota</taxon>
        <taxon>Alphaproteobacteria</taxon>
        <taxon>Rhodospirillales</taxon>
        <taxon>Rhodospirillaceae</taxon>
        <taxon>Rhodospirillum</taxon>
    </lineage>
</organism>
<keyword evidence="2" id="KW-1133">Transmembrane helix</keyword>
<dbReference type="eggNOG" id="COG2358">
    <property type="taxonomic scope" value="Bacteria"/>
</dbReference>
<dbReference type="Proteomes" id="UP000001591">
    <property type="component" value="Chromosome"/>
</dbReference>
<feature type="transmembrane region" description="Helical" evidence="2">
    <location>
        <begin position="15"/>
        <end position="37"/>
    </location>
</feature>
<proteinExistence type="predicted"/>
<gene>
    <name evidence="3" type="ordered locus">RC1_2328</name>
</gene>
<dbReference type="PANTHER" id="PTHR42941:SF1">
    <property type="entry name" value="SLL1037 PROTEIN"/>
    <property type="match status" value="1"/>
</dbReference>
<dbReference type="InterPro" id="IPR011852">
    <property type="entry name" value="TRAP_TAXI"/>
</dbReference>
<feature type="transmembrane region" description="Helical" evidence="2">
    <location>
        <begin position="49"/>
        <end position="72"/>
    </location>
</feature>
<dbReference type="Pfam" id="PF16868">
    <property type="entry name" value="NMT1_3"/>
    <property type="match status" value="1"/>
</dbReference>
<dbReference type="EMBL" id="CP000613">
    <property type="protein sequence ID" value="ACI99715.1"/>
    <property type="molecule type" value="Genomic_DNA"/>
</dbReference>
<name>B6IPL3_RHOCS</name>
<dbReference type="AlphaFoldDB" id="B6IPL3"/>
<dbReference type="KEGG" id="rce:RC1_2328"/>
<dbReference type="NCBIfam" id="TIGR02122">
    <property type="entry name" value="TRAP_TAXI"/>
    <property type="match status" value="1"/>
</dbReference>
<accession>B6IPL3</accession>